<dbReference type="OMA" id="KGVEKQG"/>
<gene>
    <name evidence="2" type="ORF">PCYB_103830</name>
</gene>
<proteinExistence type="predicted"/>
<evidence type="ECO:0000313" key="2">
    <source>
        <dbReference type="EMBL" id="GAB67033.1"/>
    </source>
</evidence>
<dbReference type="KEGG" id="pcy:PCYB_103830"/>
<feature type="compositionally biased region" description="Acidic residues" evidence="1">
    <location>
        <begin position="45"/>
        <end position="62"/>
    </location>
</feature>
<name>K6UKR0_PLACD</name>
<dbReference type="AlphaFoldDB" id="K6UKR0"/>
<dbReference type="EMBL" id="DF157102">
    <property type="protein sequence ID" value="GAB67033.1"/>
    <property type="molecule type" value="Genomic_DNA"/>
</dbReference>
<feature type="compositionally biased region" description="Acidic residues" evidence="1">
    <location>
        <begin position="135"/>
        <end position="169"/>
    </location>
</feature>
<dbReference type="RefSeq" id="XP_004222980.1">
    <property type="nucleotide sequence ID" value="XM_004222932.1"/>
</dbReference>
<reference evidence="2 3" key="1">
    <citation type="journal article" date="2012" name="Nat. Genet.">
        <title>Plasmodium cynomolgi genome sequences provide insight into Plasmodium vivax and the monkey malaria clade.</title>
        <authorList>
            <person name="Tachibana S."/>
            <person name="Sullivan S.A."/>
            <person name="Kawai S."/>
            <person name="Nakamura S."/>
            <person name="Kim H.R."/>
            <person name="Goto N."/>
            <person name="Arisue N."/>
            <person name="Palacpac N.M.Q."/>
            <person name="Honma H."/>
            <person name="Yagi M."/>
            <person name="Tougan T."/>
            <person name="Katakai Y."/>
            <person name="Kaneko O."/>
            <person name="Mita T."/>
            <person name="Kita K."/>
            <person name="Yasutomi Y."/>
            <person name="Sutton P.L."/>
            <person name="Shakhbatyan R."/>
            <person name="Horii T."/>
            <person name="Yasunaga T."/>
            <person name="Barnwell J.W."/>
            <person name="Escalante A.A."/>
            <person name="Carlton J.M."/>
            <person name="Tanabe K."/>
        </authorList>
    </citation>
    <scope>NUCLEOTIDE SEQUENCE [LARGE SCALE GENOMIC DNA]</scope>
    <source>
        <strain evidence="2 3">B</strain>
    </source>
</reference>
<dbReference type="Proteomes" id="UP000006319">
    <property type="component" value="Chromosome 10"/>
</dbReference>
<sequence length="241" mass="26616">GEIPISYQKNISQADGKYEHGNESDQLVEQAKKVNIKGVEKQGNQEEDEKELTDLFTPEEADAQMVNTSSGETQEKQDEEMVAEDLKGSQKDVSAGEEAAVDEATAQIDREEGKEGKPSEPSEEETVVGSKAESEAGDQDTNDTDDEHDDDGDDEEEEEEEEDEAQEGQEAEKAAEEDKDASPNGKQAQQGGCQGCPDIAKHFKSKEEFLKHLIKPIEEDKEHENGVSDLTKMLAHFFLQL</sequence>
<keyword evidence="3" id="KW-1185">Reference proteome</keyword>
<organism evidence="2 3">
    <name type="scientific">Plasmodium cynomolgi (strain B)</name>
    <dbReference type="NCBI Taxonomy" id="1120755"/>
    <lineage>
        <taxon>Eukaryota</taxon>
        <taxon>Sar</taxon>
        <taxon>Alveolata</taxon>
        <taxon>Apicomplexa</taxon>
        <taxon>Aconoidasida</taxon>
        <taxon>Haemosporida</taxon>
        <taxon>Plasmodiidae</taxon>
        <taxon>Plasmodium</taxon>
        <taxon>Plasmodium (Plasmodium)</taxon>
    </lineage>
</organism>
<feature type="non-terminal residue" evidence="2">
    <location>
        <position position="1"/>
    </location>
</feature>
<feature type="compositionally biased region" description="Basic and acidic residues" evidence="1">
    <location>
        <begin position="108"/>
        <end position="120"/>
    </location>
</feature>
<accession>K6UKR0</accession>
<dbReference type="OrthoDB" id="10643693at2759"/>
<dbReference type="VEuPathDB" id="PlasmoDB:PCYB_103830"/>
<protein>
    <submittedName>
        <fullName evidence="2">Uncharacterized protein</fullName>
    </submittedName>
</protein>
<evidence type="ECO:0000313" key="3">
    <source>
        <dbReference type="Proteomes" id="UP000006319"/>
    </source>
</evidence>
<feature type="region of interest" description="Disordered" evidence="1">
    <location>
        <begin position="1"/>
        <end position="199"/>
    </location>
</feature>
<evidence type="ECO:0000256" key="1">
    <source>
        <dbReference type="SAM" id="MobiDB-lite"/>
    </source>
</evidence>
<dbReference type="GeneID" id="14693393"/>